<gene>
    <name evidence="1" type="ORF">ACFQH9_31655</name>
</gene>
<evidence type="ECO:0000313" key="2">
    <source>
        <dbReference type="Proteomes" id="UP001596119"/>
    </source>
</evidence>
<proteinExistence type="predicted"/>
<reference evidence="2" key="1">
    <citation type="journal article" date="2019" name="Int. J. Syst. Evol. Microbiol.">
        <title>The Global Catalogue of Microorganisms (GCM) 10K type strain sequencing project: providing services to taxonomists for standard genome sequencing and annotation.</title>
        <authorList>
            <consortium name="The Broad Institute Genomics Platform"/>
            <consortium name="The Broad Institute Genome Sequencing Center for Infectious Disease"/>
            <person name="Wu L."/>
            <person name="Ma J."/>
        </authorList>
    </citation>
    <scope>NUCLEOTIDE SEQUENCE [LARGE SCALE GENOMIC DNA]</scope>
    <source>
        <strain evidence="2">CGMCC 4.7397</strain>
    </source>
</reference>
<evidence type="ECO:0000313" key="1">
    <source>
        <dbReference type="EMBL" id="MFC5952825.1"/>
    </source>
</evidence>
<organism evidence="1 2">
    <name type="scientific">Pseudonocardia lutea</name>
    <dbReference type="NCBI Taxonomy" id="2172015"/>
    <lineage>
        <taxon>Bacteria</taxon>
        <taxon>Bacillati</taxon>
        <taxon>Actinomycetota</taxon>
        <taxon>Actinomycetes</taxon>
        <taxon>Pseudonocardiales</taxon>
        <taxon>Pseudonocardiaceae</taxon>
        <taxon>Pseudonocardia</taxon>
    </lineage>
</organism>
<comment type="caution">
    <text evidence="1">The sequence shown here is derived from an EMBL/GenBank/DDBJ whole genome shotgun (WGS) entry which is preliminary data.</text>
</comment>
<name>A0ABW1IHB7_9PSEU</name>
<sequence>MTEPEDGEPIDEVLAQAEQDALYAAVVDPQASDQVRRIISWLLDEHGPAAVVAFTEALVFDLAAAMEAIGSLEGRDTVAVIDAWFHDQEMPPEP</sequence>
<accession>A0ABW1IHB7</accession>
<protein>
    <submittedName>
        <fullName evidence="1">Uncharacterized protein</fullName>
    </submittedName>
</protein>
<dbReference type="RefSeq" id="WP_379572082.1">
    <property type="nucleotide sequence ID" value="NZ_JBHSQK010000128.1"/>
</dbReference>
<dbReference type="Proteomes" id="UP001596119">
    <property type="component" value="Unassembled WGS sequence"/>
</dbReference>
<dbReference type="EMBL" id="JBHSQK010000128">
    <property type="protein sequence ID" value="MFC5952825.1"/>
    <property type="molecule type" value="Genomic_DNA"/>
</dbReference>
<keyword evidence="2" id="KW-1185">Reference proteome</keyword>